<dbReference type="InterPro" id="IPR004837">
    <property type="entry name" value="NaCa_Exmemb"/>
</dbReference>
<comment type="subcellular location">
    <subcellularLocation>
        <location evidence="1">Endomembrane system</location>
        <topology evidence="1">Multi-pass membrane protein</topology>
    </subcellularLocation>
</comment>
<proteinExistence type="predicted"/>
<evidence type="ECO:0000256" key="8">
    <source>
        <dbReference type="SAM" id="Phobius"/>
    </source>
</evidence>
<evidence type="ECO:0000256" key="2">
    <source>
        <dbReference type="ARBA" id="ARBA00022448"/>
    </source>
</evidence>
<feature type="domain" description="Sodium/calcium exchanger membrane region" evidence="9">
    <location>
        <begin position="31"/>
        <end position="120"/>
    </location>
</feature>
<dbReference type="Gene3D" id="1.20.1420.30">
    <property type="entry name" value="NCX, central ion-binding region"/>
    <property type="match status" value="1"/>
</dbReference>
<evidence type="ECO:0000256" key="5">
    <source>
        <dbReference type="ARBA" id="ARBA00023065"/>
    </source>
</evidence>
<feature type="non-terminal residue" evidence="10">
    <location>
        <position position="199"/>
    </location>
</feature>
<dbReference type="InterPro" id="IPR044880">
    <property type="entry name" value="NCX_ion-bd_dom_sf"/>
</dbReference>
<comment type="caution">
    <text evidence="10">The sequence shown here is derived from an EMBL/GenBank/DDBJ whole genome shotgun (WGS) entry which is preliminary data.</text>
</comment>
<feature type="transmembrane region" description="Helical" evidence="8">
    <location>
        <begin position="30"/>
        <end position="49"/>
    </location>
</feature>
<protein>
    <recommendedName>
        <fullName evidence="9">Sodium/calcium exchanger membrane region domain-containing protein</fullName>
    </recommendedName>
</protein>
<feature type="transmembrane region" description="Helical" evidence="8">
    <location>
        <begin position="7"/>
        <end position="24"/>
    </location>
</feature>
<keyword evidence="4 8" id="KW-1133">Transmembrane helix</keyword>
<keyword evidence="2" id="KW-0813">Transport</keyword>
<feature type="region of interest" description="Disordered" evidence="7">
    <location>
        <begin position="124"/>
        <end position="199"/>
    </location>
</feature>
<sequence length="199" mass="21710">MAIAMHPLNVLLVCFPLGMCAWVFEWSVESMFWFNFLAMVPLAKILGDATEELAAAMRNDMLAGLLNATFGNAVEMVMTVIMLYKGKITLVKETLLGSVLSNLLLVLGMSFFCGGLVQQTKKKRGASLKPADPRSELDSDKAKNYERISENGRPGPSKSPRDGAVAEDRVALVDQEPVKKASESSGMRANFGDDVLFTE</sequence>
<feature type="compositionally biased region" description="Basic and acidic residues" evidence="7">
    <location>
        <begin position="159"/>
        <end position="182"/>
    </location>
</feature>
<feature type="transmembrane region" description="Helical" evidence="8">
    <location>
        <begin position="61"/>
        <end position="84"/>
    </location>
</feature>
<feature type="compositionally biased region" description="Basic and acidic residues" evidence="7">
    <location>
        <begin position="131"/>
        <end position="150"/>
    </location>
</feature>
<accession>A0ABN9PUV6</accession>
<gene>
    <name evidence="10" type="ORF">PCOR1329_LOCUS6217</name>
</gene>
<dbReference type="Proteomes" id="UP001189429">
    <property type="component" value="Unassembled WGS sequence"/>
</dbReference>
<keyword evidence="5" id="KW-0406">Ion transport</keyword>
<keyword evidence="6 8" id="KW-0472">Membrane</keyword>
<evidence type="ECO:0000313" key="11">
    <source>
        <dbReference type="Proteomes" id="UP001189429"/>
    </source>
</evidence>
<dbReference type="PANTHER" id="PTHR31503:SF22">
    <property type="entry name" value="VACUOLAR CALCIUM ION TRANSPORTER"/>
    <property type="match status" value="1"/>
</dbReference>
<organism evidence="10 11">
    <name type="scientific">Prorocentrum cordatum</name>
    <dbReference type="NCBI Taxonomy" id="2364126"/>
    <lineage>
        <taxon>Eukaryota</taxon>
        <taxon>Sar</taxon>
        <taxon>Alveolata</taxon>
        <taxon>Dinophyceae</taxon>
        <taxon>Prorocentrales</taxon>
        <taxon>Prorocentraceae</taxon>
        <taxon>Prorocentrum</taxon>
    </lineage>
</organism>
<reference evidence="10" key="1">
    <citation type="submission" date="2023-10" db="EMBL/GenBank/DDBJ databases">
        <authorList>
            <person name="Chen Y."/>
            <person name="Shah S."/>
            <person name="Dougan E. K."/>
            <person name="Thang M."/>
            <person name="Chan C."/>
        </authorList>
    </citation>
    <scope>NUCLEOTIDE SEQUENCE [LARGE SCALE GENOMIC DNA]</scope>
</reference>
<keyword evidence="3 8" id="KW-0812">Transmembrane</keyword>
<evidence type="ECO:0000256" key="7">
    <source>
        <dbReference type="SAM" id="MobiDB-lite"/>
    </source>
</evidence>
<evidence type="ECO:0000256" key="3">
    <source>
        <dbReference type="ARBA" id="ARBA00022692"/>
    </source>
</evidence>
<feature type="transmembrane region" description="Helical" evidence="8">
    <location>
        <begin position="96"/>
        <end position="117"/>
    </location>
</feature>
<dbReference type="Pfam" id="PF01699">
    <property type="entry name" value="Na_Ca_ex"/>
    <property type="match status" value="1"/>
</dbReference>
<dbReference type="InterPro" id="IPR004713">
    <property type="entry name" value="CaH_exchang"/>
</dbReference>
<evidence type="ECO:0000256" key="4">
    <source>
        <dbReference type="ARBA" id="ARBA00022989"/>
    </source>
</evidence>
<dbReference type="PANTHER" id="PTHR31503">
    <property type="entry name" value="VACUOLAR CALCIUM ION TRANSPORTER"/>
    <property type="match status" value="1"/>
</dbReference>
<evidence type="ECO:0000256" key="6">
    <source>
        <dbReference type="ARBA" id="ARBA00023136"/>
    </source>
</evidence>
<evidence type="ECO:0000256" key="1">
    <source>
        <dbReference type="ARBA" id="ARBA00004127"/>
    </source>
</evidence>
<evidence type="ECO:0000313" key="10">
    <source>
        <dbReference type="EMBL" id="CAK0797017.1"/>
    </source>
</evidence>
<name>A0ABN9PUV6_9DINO</name>
<evidence type="ECO:0000259" key="9">
    <source>
        <dbReference type="Pfam" id="PF01699"/>
    </source>
</evidence>
<keyword evidence="11" id="KW-1185">Reference proteome</keyword>
<dbReference type="EMBL" id="CAUYUJ010001666">
    <property type="protein sequence ID" value="CAK0797017.1"/>
    <property type="molecule type" value="Genomic_DNA"/>
</dbReference>